<proteinExistence type="predicted"/>
<name>A0A1Q5TQP3_9EURO</name>
<evidence type="ECO:0000313" key="2">
    <source>
        <dbReference type="Proteomes" id="UP000186955"/>
    </source>
</evidence>
<sequence length="98" mass="11001">MFPWPCPSTQYNDPRLWAWAAGTNYPLFGQGPAFPNYNYNYAETLSWMRNLGQPTYSSPPIEAIPSSTSVEVQPETVIHETAAIEGQTSREHRHATAT</sequence>
<accession>A0A1Q5TQP3</accession>
<dbReference type="EMBL" id="MNBE01000625">
    <property type="protein sequence ID" value="OKP02539.1"/>
    <property type="molecule type" value="Genomic_DNA"/>
</dbReference>
<gene>
    <name evidence="1" type="ORF">PENSUB_7072</name>
</gene>
<comment type="caution">
    <text evidence="1">The sequence shown here is derived from an EMBL/GenBank/DDBJ whole genome shotgun (WGS) entry which is preliminary data.</text>
</comment>
<organism evidence="1 2">
    <name type="scientific">Penicillium subrubescens</name>
    <dbReference type="NCBI Taxonomy" id="1316194"/>
    <lineage>
        <taxon>Eukaryota</taxon>
        <taxon>Fungi</taxon>
        <taxon>Dikarya</taxon>
        <taxon>Ascomycota</taxon>
        <taxon>Pezizomycotina</taxon>
        <taxon>Eurotiomycetes</taxon>
        <taxon>Eurotiomycetidae</taxon>
        <taxon>Eurotiales</taxon>
        <taxon>Aspergillaceae</taxon>
        <taxon>Penicillium</taxon>
    </lineage>
</organism>
<protein>
    <submittedName>
        <fullName evidence="1">Uncharacterized protein</fullName>
    </submittedName>
</protein>
<feature type="non-terminal residue" evidence="1">
    <location>
        <position position="98"/>
    </location>
</feature>
<reference evidence="1 2" key="1">
    <citation type="submission" date="2016-10" db="EMBL/GenBank/DDBJ databases">
        <title>Genome sequence of the ascomycete fungus Penicillium subrubescens.</title>
        <authorList>
            <person name="De Vries R.P."/>
            <person name="Peng M."/>
            <person name="Dilokpimol A."/>
            <person name="Hilden K."/>
            <person name="Makela M.R."/>
            <person name="Grigoriev I."/>
            <person name="Riley R."/>
            <person name="Granchi Z."/>
        </authorList>
    </citation>
    <scope>NUCLEOTIDE SEQUENCE [LARGE SCALE GENOMIC DNA]</scope>
    <source>
        <strain evidence="1 2">CBS 132785</strain>
    </source>
</reference>
<keyword evidence="2" id="KW-1185">Reference proteome</keyword>
<dbReference type="AlphaFoldDB" id="A0A1Q5TQP3"/>
<dbReference type="Proteomes" id="UP000186955">
    <property type="component" value="Unassembled WGS sequence"/>
</dbReference>
<evidence type="ECO:0000313" key="1">
    <source>
        <dbReference type="EMBL" id="OKP02539.1"/>
    </source>
</evidence>